<keyword evidence="2" id="KW-1185">Reference proteome</keyword>
<dbReference type="Proteomes" id="UP001549143">
    <property type="component" value="Unassembled WGS sequence"/>
</dbReference>
<name>A0ABV2KL73_9HYPH</name>
<reference evidence="1 2" key="1">
    <citation type="submission" date="2024-06" db="EMBL/GenBank/DDBJ databases">
        <title>Genomic Encyclopedia of Type Strains, Phase IV (KMG-IV): sequencing the most valuable type-strain genomes for metagenomic binning, comparative biology and taxonomic classification.</title>
        <authorList>
            <person name="Goeker M."/>
        </authorList>
    </citation>
    <scope>NUCLEOTIDE SEQUENCE [LARGE SCALE GENOMIC DNA]</scope>
    <source>
        <strain evidence="1 2">DSM 19730</strain>
    </source>
</reference>
<comment type="caution">
    <text evidence="1">The sequence shown here is derived from an EMBL/GenBank/DDBJ whole genome shotgun (WGS) entry which is preliminary data.</text>
</comment>
<dbReference type="EMBL" id="JBEPMN010000007">
    <property type="protein sequence ID" value="MET3661806.1"/>
    <property type="molecule type" value="Genomic_DNA"/>
</dbReference>
<sequence>MSAPYTRDDLDADIVYLSHLIDVIYDRWTDGLPAKRGFDFHMDSLLLIGRDMARGLIKKTDRAEDLQ</sequence>
<gene>
    <name evidence="1" type="ORF">ABID44_002137</name>
</gene>
<evidence type="ECO:0000313" key="1">
    <source>
        <dbReference type="EMBL" id="MET3661806.1"/>
    </source>
</evidence>
<proteinExistence type="predicted"/>
<evidence type="ECO:0000313" key="2">
    <source>
        <dbReference type="Proteomes" id="UP001549143"/>
    </source>
</evidence>
<dbReference type="RefSeq" id="WP_354151682.1">
    <property type="nucleotide sequence ID" value="NZ_JBEPMN010000007.1"/>
</dbReference>
<protein>
    <submittedName>
        <fullName evidence="1">Uncharacterized protein</fullName>
    </submittedName>
</protein>
<accession>A0ABV2KL73</accession>
<organism evidence="1 2">
    <name type="scientific">Aquamicrobium ahrensii</name>
    <dbReference type="NCBI Taxonomy" id="469551"/>
    <lineage>
        <taxon>Bacteria</taxon>
        <taxon>Pseudomonadati</taxon>
        <taxon>Pseudomonadota</taxon>
        <taxon>Alphaproteobacteria</taxon>
        <taxon>Hyphomicrobiales</taxon>
        <taxon>Phyllobacteriaceae</taxon>
        <taxon>Aquamicrobium</taxon>
    </lineage>
</organism>